<evidence type="ECO:0000313" key="3">
    <source>
        <dbReference type="EMBL" id="KHN77652.1"/>
    </source>
</evidence>
<protein>
    <submittedName>
        <fullName evidence="3">Uncharacterized protein</fullName>
    </submittedName>
</protein>
<proteinExistence type="predicted"/>
<keyword evidence="2" id="KW-0732">Signal</keyword>
<organism evidence="3 4">
    <name type="scientific">Toxocara canis</name>
    <name type="common">Canine roundworm</name>
    <dbReference type="NCBI Taxonomy" id="6265"/>
    <lineage>
        <taxon>Eukaryota</taxon>
        <taxon>Metazoa</taxon>
        <taxon>Ecdysozoa</taxon>
        <taxon>Nematoda</taxon>
        <taxon>Chromadorea</taxon>
        <taxon>Rhabditida</taxon>
        <taxon>Spirurina</taxon>
        <taxon>Ascaridomorpha</taxon>
        <taxon>Ascaridoidea</taxon>
        <taxon>Toxocaridae</taxon>
        <taxon>Toxocara</taxon>
    </lineage>
</organism>
<dbReference type="AlphaFoldDB" id="A0A0B2V859"/>
<evidence type="ECO:0000256" key="2">
    <source>
        <dbReference type="SAM" id="SignalP"/>
    </source>
</evidence>
<dbReference type="Proteomes" id="UP000031036">
    <property type="component" value="Unassembled WGS sequence"/>
</dbReference>
<sequence length="309" mass="35654">MYGKIVFSIHCCLLSVVEECANGMASTEELNNTNSQVGDNLGTAAAVTEVNGEADESEFEKQEKQRQWERRKPKKAKRKTVFVPAPQIQTTSEKVTKVLNERGEELLQIARDVDIEMNDELFVQEEPKLFYIKEVGTQQEAALVSKQMASGVEPFSLYSNPHHDRHIPLMLNEVAAEMNAIADEEYQMKPRRYGVNICLYIYFWFKNFCFHKKLMDDYEEWHRDWLKYGDMADIVRSIKAKDKLESSEKFAFHKRRAVDKDETETANRSHNEGSSLSDEDDKRAAPNKDTDDISKVKLHVDDDDKDGDQ</sequence>
<feature type="compositionally biased region" description="Basic and acidic residues" evidence="1">
    <location>
        <begin position="258"/>
        <end position="271"/>
    </location>
</feature>
<feature type="chain" id="PRO_5002078033" evidence="2">
    <location>
        <begin position="20"/>
        <end position="309"/>
    </location>
</feature>
<dbReference type="EMBL" id="JPKZ01002259">
    <property type="protein sequence ID" value="KHN77652.1"/>
    <property type="molecule type" value="Genomic_DNA"/>
</dbReference>
<evidence type="ECO:0000256" key="1">
    <source>
        <dbReference type="SAM" id="MobiDB-lite"/>
    </source>
</evidence>
<feature type="region of interest" description="Disordered" evidence="1">
    <location>
        <begin position="258"/>
        <end position="309"/>
    </location>
</feature>
<comment type="caution">
    <text evidence="3">The sequence shown here is derived from an EMBL/GenBank/DDBJ whole genome shotgun (WGS) entry which is preliminary data.</text>
</comment>
<feature type="compositionally biased region" description="Basic and acidic residues" evidence="1">
    <location>
        <begin position="59"/>
        <end position="70"/>
    </location>
</feature>
<accession>A0A0B2V859</accession>
<evidence type="ECO:0000313" key="4">
    <source>
        <dbReference type="Proteomes" id="UP000031036"/>
    </source>
</evidence>
<name>A0A0B2V859_TOXCA</name>
<keyword evidence="4" id="KW-1185">Reference proteome</keyword>
<feature type="compositionally biased region" description="Basic and acidic residues" evidence="1">
    <location>
        <begin position="280"/>
        <end position="309"/>
    </location>
</feature>
<feature type="region of interest" description="Disordered" evidence="1">
    <location>
        <begin position="50"/>
        <end position="77"/>
    </location>
</feature>
<reference evidence="3 4" key="1">
    <citation type="submission" date="2014-11" db="EMBL/GenBank/DDBJ databases">
        <title>Genetic blueprint of the zoonotic pathogen Toxocara canis.</title>
        <authorList>
            <person name="Zhu X.-Q."/>
            <person name="Korhonen P.K."/>
            <person name="Cai H."/>
            <person name="Young N.D."/>
            <person name="Nejsum P."/>
            <person name="von Samson-Himmelstjerna G."/>
            <person name="Boag P.R."/>
            <person name="Tan P."/>
            <person name="Li Q."/>
            <person name="Min J."/>
            <person name="Yang Y."/>
            <person name="Wang X."/>
            <person name="Fang X."/>
            <person name="Hall R.S."/>
            <person name="Hofmann A."/>
            <person name="Sternberg P.W."/>
            <person name="Jex A.R."/>
            <person name="Gasser R.B."/>
        </authorList>
    </citation>
    <scope>NUCLEOTIDE SEQUENCE [LARGE SCALE GENOMIC DNA]</scope>
    <source>
        <strain evidence="3">PN_DK_2014</strain>
    </source>
</reference>
<gene>
    <name evidence="3" type="ORF">Tcan_15131</name>
</gene>
<feature type="signal peptide" evidence="2">
    <location>
        <begin position="1"/>
        <end position="19"/>
    </location>
</feature>